<keyword evidence="1" id="KW-0812">Transmembrane</keyword>
<reference evidence="3" key="1">
    <citation type="submission" date="2020-08" db="EMBL/GenBank/DDBJ databases">
        <title>Genome public.</title>
        <authorList>
            <person name="Liu C."/>
            <person name="Sun Q."/>
        </authorList>
    </citation>
    <scope>NUCLEOTIDE SEQUENCE</scope>
    <source>
        <strain evidence="3">NSJ-52</strain>
    </source>
</reference>
<evidence type="ECO:0000259" key="2">
    <source>
        <dbReference type="PROSITE" id="PS50887"/>
    </source>
</evidence>
<protein>
    <submittedName>
        <fullName evidence="3">GGDEF domain-containing protein</fullName>
    </submittedName>
</protein>
<dbReference type="Pfam" id="PF00990">
    <property type="entry name" value="GGDEF"/>
    <property type="match status" value="1"/>
</dbReference>
<evidence type="ECO:0000313" key="4">
    <source>
        <dbReference type="Proteomes" id="UP000607645"/>
    </source>
</evidence>
<dbReference type="EMBL" id="JACOPQ010000003">
    <property type="protein sequence ID" value="MBC5736432.1"/>
    <property type="molecule type" value="Genomic_DNA"/>
</dbReference>
<dbReference type="PROSITE" id="PS50887">
    <property type="entry name" value="GGDEF"/>
    <property type="match status" value="1"/>
</dbReference>
<accession>A0A8J6J5A3</accession>
<dbReference type="GO" id="GO:0005886">
    <property type="term" value="C:plasma membrane"/>
    <property type="evidence" value="ECO:0007669"/>
    <property type="project" value="TreeGrafter"/>
</dbReference>
<keyword evidence="1" id="KW-1133">Transmembrane helix</keyword>
<dbReference type="NCBIfam" id="TIGR00254">
    <property type="entry name" value="GGDEF"/>
    <property type="match status" value="1"/>
</dbReference>
<evidence type="ECO:0000313" key="3">
    <source>
        <dbReference type="EMBL" id="MBC5736432.1"/>
    </source>
</evidence>
<dbReference type="InterPro" id="IPR000160">
    <property type="entry name" value="GGDEF_dom"/>
</dbReference>
<dbReference type="GO" id="GO:1902201">
    <property type="term" value="P:negative regulation of bacterial-type flagellum-dependent cell motility"/>
    <property type="evidence" value="ECO:0007669"/>
    <property type="project" value="TreeGrafter"/>
</dbReference>
<dbReference type="AlphaFoldDB" id="A0A8J6J5A3"/>
<name>A0A8J6J5A3_9FIRM</name>
<feature type="transmembrane region" description="Helical" evidence="1">
    <location>
        <begin position="200"/>
        <end position="221"/>
    </location>
</feature>
<sequence>MAARPTRRPIRRVDVQVSILTAVIVVASCLCVFAFHYALTYNNMIGALTGRVYSIYDYLEDSLDKRSFFHLRSAEDMESGYYQSSRQTFANVKQATGVRYLYTATRNEDGDFIYLVDGLPLDAEDFRRPGDLIEPDIIPELERAMAGEEILPDAIKDTEWGKIFIAYLPIHSSRSGNVVGVVGVEFEAEAQYNTYRTLRIITPCIILLACLVSVIFAVFFFRRISNPTFRDLSNTDQLTQLKNRNAFQVDLKNLTARRKLLNLGLLLLDLNNLKEVNDTLGHDHGDLYLQTAASALSQTAQHGETPYRTGGDEFVLLVPDATPQRMEAVSARLQALFAALKPDWTVDTSLSTGWAVCNPEGGLDFQCAYQQADERMYEQKRAYHRAAGHDRRQSGD</sequence>
<organism evidence="3 4">
    <name type="scientific">Lawsonibacter faecis</name>
    <dbReference type="NCBI Taxonomy" id="2763052"/>
    <lineage>
        <taxon>Bacteria</taxon>
        <taxon>Bacillati</taxon>
        <taxon>Bacillota</taxon>
        <taxon>Clostridia</taxon>
        <taxon>Eubacteriales</taxon>
        <taxon>Oscillospiraceae</taxon>
        <taxon>Lawsonibacter</taxon>
    </lineage>
</organism>
<dbReference type="PANTHER" id="PTHR45138:SF9">
    <property type="entry name" value="DIGUANYLATE CYCLASE DGCM-RELATED"/>
    <property type="match status" value="1"/>
</dbReference>
<dbReference type="Gene3D" id="3.30.70.270">
    <property type="match status" value="1"/>
</dbReference>
<keyword evidence="1" id="KW-0472">Membrane</keyword>
<dbReference type="CDD" id="cd01949">
    <property type="entry name" value="GGDEF"/>
    <property type="match status" value="1"/>
</dbReference>
<dbReference type="PROSITE" id="PS51257">
    <property type="entry name" value="PROKAR_LIPOPROTEIN"/>
    <property type="match status" value="1"/>
</dbReference>
<feature type="transmembrane region" description="Helical" evidence="1">
    <location>
        <begin position="20"/>
        <end position="39"/>
    </location>
</feature>
<dbReference type="InterPro" id="IPR029787">
    <property type="entry name" value="Nucleotide_cyclase"/>
</dbReference>
<dbReference type="Proteomes" id="UP000607645">
    <property type="component" value="Unassembled WGS sequence"/>
</dbReference>
<dbReference type="InterPro" id="IPR050469">
    <property type="entry name" value="Diguanylate_Cyclase"/>
</dbReference>
<gene>
    <name evidence="3" type="ORF">H8S62_05360</name>
</gene>
<dbReference type="GO" id="GO:0052621">
    <property type="term" value="F:diguanylate cyclase activity"/>
    <property type="evidence" value="ECO:0007669"/>
    <property type="project" value="TreeGrafter"/>
</dbReference>
<proteinExistence type="predicted"/>
<dbReference type="SUPFAM" id="SSF55073">
    <property type="entry name" value="Nucleotide cyclase"/>
    <property type="match status" value="1"/>
</dbReference>
<keyword evidence="4" id="KW-1185">Reference proteome</keyword>
<dbReference type="PANTHER" id="PTHR45138">
    <property type="entry name" value="REGULATORY COMPONENTS OF SENSORY TRANSDUCTION SYSTEM"/>
    <property type="match status" value="1"/>
</dbReference>
<dbReference type="GO" id="GO:0043709">
    <property type="term" value="P:cell adhesion involved in single-species biofilm formation"/>
    <property type="evidence" value="ECO:0007669"/>
    <property type="project" value="TreeGrafter"/>
</dbReference>
<dbReference type="RefSeq" id="WP_186918719.1">
    <property type="nucleotide sequence ID" value="NZ_JACOPQ010000003.1"/>
</dbReference>
<evidence type="ECO:0000256" key="1">
    <source>
        <dbReference type="SAM" id="Phobius"/>
    </source>
</evidence>
<feature type="domain" description="GGDEF" evidence="2">
    <location>
        <begin position="261"/>
        <end position="396"/>
    </location>
</feature>
<dbReference type="SMART" id="SM00267">
    <property type="entry name" value="GGDEF"/>
    <property type="match status" value="1"/>
</dbReference>
<dbReference type="InterPro" id="IPR043128">
    <property type="entry name" value="Rev_trsase/Diguanyl_cyclase"/>
</dbReference>
<comment type="caution">
    <text evidence="3">The sequence shown here is derived from an EMBL/GenBank/DDBJ whole genome shotgun (WGS) entry which is preliminary data.</text>
</comment>